<protein>
    <recommendedName>
        <fullName evidence="10">Deacetylase sirtuin-type domain-containing protein</fullName>
    </recommendedName>
</protein>
<evidence type="ECO:0000256" key="8">
    <source>
        <dbReference type="PROSITE-ProRule" id="PRU00236"/>
    </source>
</evidence>
<sequence length="389" mass="42527">SSLVIMSDSSNLVNRKSKKEDEENAENEQTSSAASAGDQSSQRAESSVKDNPSSSNPSKIDVFTSFVESVGQSLKGAAAEAARPSSPLKTLDLAGIADYIKTRKPKNIIVMTGAGISTSAGIPDFRTPGSGLYSNLAEYDLEDPQDIFDIDFFKENPEPFFKLAKALFPKDVKPTPAHYFVKLLEKKGLLLRWFTQNIDSLEIRAGVSKEKVMAAHGSHATSTCLKCRKKYDLAWITKHLDSSALVPHCEAPDCDGVVKPDIIFFSESLPRDFFVKIVQDFPCCDLLIVMGTSLIVQPFAGLVDEVDSEIPRLLINREPAGPFRAHADAARRPTIPLEVCYGLGIKASHRDVFHRGDCNEGVLELAERLGWDAELEQMIAAGPPTTELL</sequence>
<evidence type="ECO:0000256" key="5">
    <source>
        <dbReference type="ARBA" id="ARBA00023027"/>
    </source>
</evidence>
<evidence type="ECO:0000313" key="12">
    <source>
        <dbReference type="Proteomes" id="UP001432322"/>
    </source>
</evidence>
<evidence type="ECO:0000256" key="2">
    <source>
        <dbReference type="ARBA" id="ARBA00022679"/>
    </source>
</evidence>
<feature type="compositionally biased region" description="Low complexity" evidence="9">
    <location>
        <begin position="29"/>
        <end position="42"/>
    </location>
</feature>
<evidence type="ECO:0000256" key="9">
    <source>
        <dbReference type="SAM" id="MobiDB-lite"/>
    </source>
</evidence>
<feature type="binding site" evidence="8">
    <location>
        <position position="227"/>
    </location>
    <ligand>
        <name>Zn(2+)</name>
        <dbReference type="ChEBI" id="CHEBI:29105"/>
    </ligand>
</feature>
<feature type="non-terminal residue" evidence="11">
    <location>
        <position position="1"/>
    </location>
</feature>
<evidence type="ECO:0000256" key="7">
    <source>
        <dbReference type="ARBA" id="ARBA00048905"/>
    </source>
</evidence>
<feature type="binding site" evidence="8">
    <location>
        <position position="254"/>
    </location>
    <ligand>
        <name>Zn(2+)</name>
        <dbReference type="ChEBI" id="CHEBI:29105"/>
    </ligand>
</feature>
<feature type="binding site" evidence="8">
    <location>
        <position position="224"/>
    </location>
    <ligand>
        <name>Zn(2+)</name>
        <dbReference type="ChEBI" id="CHEBI:29105"/>
    </ligand>
</feature>
<organism evidence="11 12">
    <name type="scientific">Pristionchus fissidentatus</name>
    <dbReference type="NCBI Taxonomy" id="1538716"/>
    <lineage>
        <taxon>Eukaryota</taxon>
        <taxon>Metazoa</taxon>
        <taxon>Ecdysozoa</taxon>
        <taxon>Nematoda</taxon>
        <taxon>Chromadorea</taxon>
        <taxon>Rhabditida</taxon>
        <taxon>Rhabditina</taxon>
        <taxon>Diplogasteromorpha</taxon>
        <taxon>Diplogasteroidea</taxon>
        <taxon>Neodiplogasteridae</taxon>
        <taxon>Pristionchus</taxon>
    </lineage>
</organism>
<name>A0AAV5V192_9BILA</name>
<proteinExistence type="predicted"/>
<dbReference type="InterPro" id="IPR026590">
    <property type="entry name" value="Ssirtuin_cat_dom"/>
</dbReference>
<dbReference type="Proteomes" id="UP001432322">
    <property type="component" value="Unassembled WGS sequence"/>
</dbReference>
<dbReference type="AlphaFoldDB" id="A0AAV5V192"/>
<dbReference type="SUPFAM" id="SSF52467">
    <property type="entry name" value="DHS-like NAD/FAD-binding domain"/>
    <property type="match status" value="1"/>
</dbReference>
<evidence type="ECO:0000313" key="11">
    <source>
        <dbReference type="EMBL" id="GMT13325.1"/>
    </source>
</evidence>
<reference evidence="11" key="1">
    <citation type="submission" date="2023-10" db="EMBL/GenBank/DDBJ databases">
        <title>Genome assembly of Pristionchus species.</title>
        <authorList>
            <person name="Yoshida K."/>
            <person name="Sommer R.J."/>
        </authorList>
    </citation>
    <scope>NUCLEOTIDE SEQUENCE</scope>
    <source>
        <strain evidence="11">RS5133</strain>
    </source>
</reference>
<evidence type="ECO:0000256" key="1">
    <source>
        <dbReference type="ARBA" id="ARBA00001947"/>
    </source>
</evidence>
<evidence type="ECO:0000256" key="6">
    <source>
        <dbReference type="ARBA" id="ARBA00048378"/>
    </source>
</evidence>
<evidence type="ECO:0000256" key="4">
    <source>
        <dbReference type="ARBA" id="ARBA00022833"/>
    </source>
</evidence>
<dbReference type="InterPro" id="IPR026591">
    <property type="entry name" value="Sirtuin_cat_small_dom_sf"/>
</dbReference>
<comment type="catalytic activity">
    <reaction evidence="6">
        <text>N(6)-hexadecanoyl-L-lysyl-[protein] + NAD(+) + H2O = 2''-O-hexadecanoyl-ADP-D-ribose + nicotinamide + L-lysyl-[protein]</text>
        <dbReference type="Rhea" id="RHEA:70563"/>
        <dbReference type="Rhea" id="RHEA-COMP:9752"/>
        <dbReference type="Rhea" id="RHEA-COMP:14175"/>
        <dbReference type="ChEBI" id="CHEBI:15377"/>
        <dbReference type="ChEBI" id="CHEBI:17154"/>
        <dbReference type="ChEBI" id="CHEBI:29969"/>
        <dbReference type="ChEBI" id="CHEBI:57540"/>
        <dbReference type="ChEBI" id="CHEBI:138936"/>
        <dbReference type="ChEBI" id="CHEBI:189673"/>
    </reaction>
    <physiologicalReaction direction="left-to-right" evidence="6">
        <dbReference type="Rhea" id="RHEA:70564"/>
    </physiologicalReaction>
</comment>
<feature type="compositionally biased region" description="Polar residues" evidence="9">
    <location>
        <begin position="43"/>
        <end position="58"/>
    </location>
</feature>
<dbReference type="GO" id="GO:0017136">
    <property type="term" value="F:histone deacetylase activity, NAD-dependent"/>
    <property type="evidence" value="ECO:0007669"/>
    <property type="project" value="TreeGrafter"/>
</dbReference>
<keyword evidence="4 8" id="KW-0862">Zinc</keyword>
<comment type="caution">
    <text evidence="11">The sequence shown here is derived from an EMBL/GenBank/DDBJ whole genome shotgun (WGS) entry which is preliminary data.</text>
</comment>
<keyword evidence="2" id="KW-0808">Transferase</keyword>
<dbReference type="Pfam" id="PF02146">
    <property type="entry name" value="SIR2"/>
    <property type="match status" value="1"/>
</dbReference>
<dbReference type="InterPro" id="IPR003000">
    <property type="entry name" value="Sirtuin"/>
</dbReference>
<keyword evidence="12" id="KW-1185">Reference proteome</keyword>
<dbReference type="InterPro" id="IPR029035">
    <property type="entry name" value="DHS-like_NAD/FAD-binding_dom"/>
</dbReference>
<dbReference type="PANTHER" id="PTHR11085">
    <property type="entry name" value="NAD-DEPENDENT PROTEIN DEACYLASE SIRTUIN-5, MITOCHONDRIAL-RELATED"/>
    <property type="match status" value="1"/>
</dbReference>
<feature type="active site" description="Proton acceptor" evidence="8">
    <location>
        <position position="216"/>
    </location>
</feature>
<dbReference type="Gene3D" id="3.30.1600.10">
    <property type="entry name" value="SIR2/SIRT2 'Small Domain"/>
    <property type="match status" value="1"/>
</dbReference>
<accession>A0AAV5V192</accession>
<feature type="compositionally biased region" description="Polar residues" evidence="9">
    <location>
        <begin position="1"/>
        <end position="14"/>
    </location>
</feature>
<dbReference type="GO" id="GO:0046872">
    <property type="term" value="F:metal ion binding"/>
    <property type="evidence" value="ECO:0007669"/>
    <property type="project" value="UniProtKB-KW"/>
</dbReference>
<comment type="catalytic activity">
    <reaction evidence="7">
        <text>N(6)-tetradecanoyl-L-lysyl-[protein] + NAD(+) + H2O = 2''-O-tetradecanoyl-ADP-D-ribose + nicotinamide + L-lysyl-[protein]</text>
        <dbReference type="Rhea" id="RHEA:70567"/>
        <dbReference type="Rhea" id="RHEA-COMP:9752"/>
        <dbReference type="Rhea" id="RHEA-COMP:15437"/>
        <dbReference type="ChEBI" id="CHEBI:15377"/>
        <dbReference type="ChEBI" id="CHEBI:17154"/>
        <dbReference type="ChEBI" id="CHEBI:29969"/>
        <dbReference type="ChEBI" id="CHEBI:57540"/>
        <dbReference type="ChEBI" id="CHEBI:141129"/>
        <dbReference type="ChEBI" id="CHEBI:189674"/>
    </reaction>
    <physiologicalReaction direction="left-to-right" evidence="7">
        <dbReference type="Rhea" id="RHEA:70568"/>
    </physiologicalReaction>
</comment>
<feature type="binding site" evidence="8">
    <location>
        <position position="249"/>
    </location>
    <ligand>
        <name>Zn(2+)</name>
        <dbReference type="ChEBI" id="CHEBI:29105"/>
    </ligand>
</feature>
<dbReference type="PANTHER" id="PTHR11085:SF6">
    <property type="entry name" value="NAD-DEPENDENT PROTEIN DEACETYLASE SIRTUIN-2"/>
    <property type="match status" value="1"/>
</dbReference>
<keyword evidence="3 8" id="KW-0479">Metal-binding</keyword>
<feature type="domain" description="Deacetylase sirtuin-type" evidence="10">
    <location>
        <begin position="86"/>
        <end position="372"/>
    </location>
</feature>
<feature type="region of interest" description="Disordered" evidence="9">
    <location>
        <begin position="1"/>
        <end position="60"/>
    </location>
</feature>
<evidence type="ECO:0000256" key="3">
    <source>
        <dbReference type="ARBA" id="ARBA00022723"/>
    </source>
</evidence>
<dbReference type="GO" id="GO:0070403">
    <property type="term" value="F:NAD+ binding"/>
    <property type="evidence" value="ECO:0007669"/>
    <property type="project" value="InterPro"/>
</dbReference>
<evidence type="ECO:0000259" key="10">
    <source>
        <dbReference type="PROSITE" id="PS50305"/>
    </source>
</evidence>
<dbReference type="InterPro" id="IPR050134">
    <property type="entry name" value="NAD-dep_sirtuin_deacylases"/>
</dbReference>
<comment type="cofactor">
    <cofactor evidence="1">
        <name>Zn(2+)</name>
        <dbReference type="ChEBI" id="CHEBI:29105"/>
    </cofactor>
</comment>
<gene>
    <name evidence="11" type="ORF">PFISCL1PPCAC_4622</name>
</gene>
<dbReference type="GO" id="GO:0005634">
    <property type="term" value="C:nucleus"/>
    <property type="evidence" value="ECO:0007669"/>
    <property type="project" value="TreeGrafter"/>
</dbReference>
<dbReference type="Gene3D" id="3.40.50.1220">
    <property type="entry name" value="TPP-binding domain"/>
    <property type="match status" value="1"/>
</dbReference>
<dbReference type="EMBL" id="BTSY01000002">
    <property type="protein sequence ID" value="GMT13325.1"/>
    <property type="molecule type" value="Genomic_DNA"/>
</dbReference>
<keyword evidence="5" id="KW-0520">NAD</keyword>
<dbReference type="PROSITE" id="PS50305">
    <property type="entry name" value="SIRTUIN"/>
    <property type="match status" value="1"/>
</dbReference>